<dbReference type="EMBL" id="JACCBG010000001">
    <property type="protein sequence ID" value="NYD43903.1"/>
    <property type="molecule type" value="Genomic_DNA"/>
</dbReference>
<protein>
    <submittedName>
        <fullName evidence="3">Uncharacterized protein</fullName>
    </submittedName>
</protein>
<keyword evidence="2" id="KW-0812">Transmembrane</keyword>
<dbReference type="AlphaFoldDB" id="A0A7Y9E9W6"/>
<accession>A0A7Y9E9W6</accession>
<feature type="transmembrane region" description="Helical" evidence="2">
    <location>
        <begin position="6"/>
        <end position="29"/>
    </location>
</feature>
<evidence type="ECO:0000313" key="4">
    <source>
        <dbReference type="Proteomes" id="UP000535511"/>
    </source>
</evidence>
<evidence type="ECO:0000256" key="2">
    <source>
        <dbReference type="SAM" id="Phobius"/>
    </source>
</evidence>
<keyword evidence="2" id="KW-0472">Membrane</keyword>
<proteinExistence type="predicted"/>
<organism evidence="3 4">
    <name type="scientific">Nocardioides panaciterrulae</name>
    <dbReference type="NCBI Taxonomy" id="661492"/>
    <lineage>
        <taxon>Bacteria</taxon>
        <taxon>Bacillati</taxon>
        <taxon>Actinomycetota</taxon>
        <taxon>Actinomycetes</taxon>
        <taxon>Propionibacteriales</taxon>
        <taxon>Nocardioidaceae</taxon>
        <taxon>Nocardioides</taxon>
    </lineage>
</organism>
<feature type="region of interest" description="Disordered" evidence="1">
    <location>
        <begin position="37"/>
        <end position="75"/>
    </location>
</feature>
<keyword evidence="2" id="KW-1133">Transmembrane helix</keyword>
<evidence type="ECO:0000313" key="3">
    <source>
        <dbReference type="EMBL" id="NYD43903.1"/>
    </source>
</evidence>
<sequence length="75" mass="7834">MSFVAVFTATAMSFTILVPIAMVMVLLVYGAPARRAVPVASDPTESRAARQRRGGADRGDDARDGSPAVVTRLAA</sequence>
<gene>
    <name evidence="3" type="ORF">BJZ21_003986</name>
</gene>
<dbReference type="RefSeq" id="WP_179665367.1">
    <property type="nucleotide sequence ID" value="NZ_JACCBG010000001.1"/>
</dbReference>
<name>A0A7Y9E9W6_9ACTN</name>
<dbReference type="Proteomes" id="UP000535511">
    <property type="component" value="Unassembled WGS sequence"/>
</dbReference>
<feature type="compositionally biased region" description="Basic and acidic residues" evidence="1">
    <location>
        <begin position="44"/>
        <end position="64"/>
    </location>
</feature>
<reference evidence="3 4" key="1">
    <citation type="submission" date="2020-07" db="EMBL/GenBank/DDBJ databases">
        <title>Sequencing the genomes of 1000 actinobacteria strains.</title>
        <authorList>
            <person name="Klenk H.-P."/>
        </authorList>
    </citation>
    <scope>NUCLEOTIDE SEQUENCE [LARGE SCALE GENOMIC DNA]</scope>
    <source>
        <strain evidence="3 4">DSM 21350</strain>
    </source>
</reference>
<keyword evidence="4" id="KW-1185">Reference proteome</keyword>
<evidence type="ECO:0000256" key="1">
    <source>
        <dbReference type="SAM" id="MobiDB-lite"/>
    </source>
</evidence>
<comment type="caution">
    <text evidence="3">The sequence shown here is derived from an EMBL/GenBank/DDBJ whole genome shotgun (WGS) entry which is preliminary data.</text>
</comment>